<gene>
    <name evidence="1" type="ORF">CLV31_104326</name>
</gene>
<keyword evidence="2" id="KW-1185">Reference proteome</keyword>
<protein>
    <submittedName>
        <fullName evidence="1">Uncharacterized protein</fullName>
    </submittedName>
</protein>
<sequence>MSNDQIQFSRASVSNYRDRGFFISHRKAQIKNTDFHRNSIEVFHLCGSVTFSAKIYGKQKTAKSPQPLV</sequence>
<evidence type="ECO:0000313" key="2">
    <source>
        <dbReference type="Proteomes" id="UP000248917"/>
    </source>
</evidence>
<organism evidence="1 2">
    <name type="scientific">Algoriphagus aquaeductus</name>
    <dbReference type="NCBI Taxonomy" id="475299"/>
    <lineage>
        <taxon>Bacteria</taxon>
        <taxon>Pseudomonadati</taxon>
        <taxon>Bacteroidota</taxon>
        <taxon>Cytophagia</taxon>
        <taxon>Cytophagales</taxon>
        <taxon>Cyclobacteriaceae</taxon>
        <taxon>Algoriphagus</taxon>
    </lineage>
</organism>
<name>A0A326RSI8_9BACT</name>
<proteinExistence type="predicted"/>
<dbReference type="EMBL" id="QKTX01000004">
    <property type="protein sequence ID" value="PZV84672.1"/>
    <property type="molecule type" value="Genomic_DNA"/>
</dbReference>
<evidence type="ECO:0000313" key="1">
    <source>
        <dbReference type="EMBL" id="PZV84672.1"/>
    </source>
</evidence>
<dbReference type="AlphaFoldDB" id="A0A326RSI8"/>
<dbReference type="Proteomes" id="UP000248917">
    <property type="component" value="Unassembled WGS sequence"/>
</dbReference>
<accession>A0A326RSI8</accession>
<comment type="caution">
    <text evidence="1">The sequence shown here is derived from an EMBL/GenBank/DDBJ whole genome shotgun (WGS) entry which is preliminary data.</text>
</comment>
<reference evidence="1 2" key="1">
    <citation type="submission" date="2018-06" db="EMBL/GenBank/DDBJ databases">
        <title>Genomic Encyclopedia of Archaeal and Bacterial Type Strains, Phase II (KMG-II): from individual species to whole genera.</title>
        <authorList>
            <person name="Goeker M."/>
        </authorList>
    </citation>
    <scope>NUCLEOTIDE SEQUENCE [LARGE SCALE GENOMIC DNA]</scope>
    <source>
        <strain evidence="1 2">T4</strain>
    </source>
</reference>